<dbReference type="STRING" id="301148.B4135_4018"/>
<dbReference type="EMBL" id="LQYT01000140">
    <property type="protein sequence ID" value="KYD08307.1"/>
    <property type="molecule type" value="Genomic_DNA"/>
</dbReference>
<keyword evidence="1" id="KW-0812">Transmembrane</keyword>
<keyword evidence="1" id="KW-1133">Transmembrane helix</keyword>
<name>A0A150L7L0_9BACI</name>
<sequence length="53" mass="5840">MTVRQSKGYSSHGFTEGNVKHVSFGDKHLPPFALLSFCPRVIAASIFLSGLRF</sequence>
<keyword evidence="1" id="KW-0472">Membrane</keyword>
<proteinExistence type="predicted"/>
<organism evidence="2 3">
    <name type="scientific">Caldibacillus debilis</name>
    <dbReference type="NCBI Taxonomy" id="301148"/>
    <lineage>
        <taxon>Bacteria</taxon>
        <taxon>Bacillati</taxon>
        <taxon>Bacillota</taxon>
        <taxon>Bacilli</taxon>
        <taxon>Bacillales</taxon>
        <taxon>Bacillaceae</taxon>
        <taxon>Caldibacillus</taxon>
    </lineage>
</organism>
<dbReference type="Proteomes" id="UP000075683">
    <property type="component" value="Unassembled WGS sequence"/>
</dbReference>
<protein>
    <submittedName>
        <fullName evidence="2">Uncharacterized protein</fullName>
    </submittedName>
</protein>
<evidence type="ECO:0000313" key="2">
    <source>
        <dbReference type="EMBL" id="KYD08307.1"/>
    </source>
</evidence>
<evidence type="ECO:0000313" key="3">
    <source>
        <dbReference type="Proteomes" id="UP000075683"/>
    </source>
</evidence>
<gene>
    <name evidence="2" type="ORF">B4135_4018</name>
</gene>
<feature type="transmembrane region" description="Helical" evidence="1">
    <location>
        <begin position="32"/>
        <end position="51"/>
    </location>
</feature>
<reference evidence="2 3" key="1">
    <citation type="submission" date="2016-01" db="EMBL/GenBank/DDBJ databases">
        <title>Draft Genome Sequences of Seven Thermophilic Sporeformers Isolated from Foods.</title>
        <authorList>
            <person name="Berendsen E.M."/>
            <person name="Wells-Bennik M.H."/>
            <person name="Krawcyk A.O."/>
            <person name="De Jong A."/>
            <person name="Holsappel S."/>
            <person name="Eijlander R.T."/>
            <person name="Kuipers O.P."/>
        </authorList>
    </citation>
    <scope>NUCLEOTIDE SEQUENCE [LARGE SCALE GENOMIC DNA]</scope>
    <source>
        <strain evidence="2 3">B4135</strain>
    </source>
</reference>
<comment type="caution">
    <text evidence="2">The sequence shown here is derived from an EMBL/GenBank/DDBJ whole genome shotgun (WGS) entry which is preliminary data.</text>
</comment>
<accession>A0A150L7L0</accession>
<evidence type="ECO:0000256" key="1">
    <source>
        <dbReference type="SAM" id="Phobius"/>
    </source>
</evidence>
<dbReference type="RefSeq" id="WP_154652790.1">
    <property type="nucleotide sequence ID" value="NZ_LQYT01000140.1"/>
</dbReference>
<dbReference type="AlphaFoldDB" id="A0A150L7L0"/>